<keyword evidence="1" id="KW-0812">Transmembrane</keyword>
<sequence length="122" mass="13907">MAAGTLPSPAAPVRMVESEGILRMLLLVLALAMPLGTLAYLKIQSTRLSYAMGDLKERIRKEEEFQRKLMLERSRYQRDEEVQVYAQKAGLQPRKQGHLIRRAFTPEDQRLAKLRPVSSEGL</sequence>
<dbReference type="RefSeq" id="WP_286353449.1">
    <property type="nucleotide sequence ID" value="NZ_AP027079.1"/>
</dbReference>
<protein>
    <recommendedName>
        <fullName evidence="4">Cell division protein FtsL</fullName>
    </recommendedName>
</protein>
<dbReference type="Proteomes" id="UP001242010">
    <property type="component" value="Chromosome"/>
</dbReference>
<organism evidence="2 3">
    <name type="scientific">Geothrix oryzae</name>
    <dbReference type="NCBI Taxonomy" id="2927975"/>
    <lineage>
        <taxon>Bacteria</taxon>
        <taxon>Pseudomonadati</taxon>
        <taxon>Acidobacteriota</taxon>
        <taxon>Holophagae</taxon>
        <taxon>Holophagales</taxon>
        <taxon>Holophagaceae</taxon>
        <taxon>Geothrix</taxon>
    </lineage>
</organism>
<proteinExistence type="predicted"/>
<evidence type="ECO:0008006" key="4">
    <source>
        <dbReference type="Google" id="ProtNLM"/>
    </source>
</evidence>
<evidence type="ECO:0000256" key="1">
    <source>
        <dbReference type="SAM" id="Phobius"/>
    </source>
</evidence>
<accession>A0ABN6V0W3</accession>
<keyword evidence="1" id="KW-1133">Transmembrane helix</keyword>
<gene>
    <name evidence="2" type="ORF">GETHOR_18250</name>
</gene>
<reference evidence="3" key="1">
    <citation type="journal article" date="2023" name="Int. J. Syst. Evol. Microbiol.">
        <title>Mesoterricola silvestris gen. nov., sp. nov., Mesoterricola sediminis sp. nov., Geothrix oryzae sp. nov., Geothrix edaphica sp. nov., Geothrix rubra sp. nov., and Geothrix limicola sp. nov., six novel members of Acidobacteriota isolated from soils.</title>
        <authorList>
            <person name="Itoh H."/>
            <person name="Sugisawa Y."/>
            <person name="Mise K."/>
            <person name="Xu Z."/>
            <person name="Kuniyasu M."/>
            <person name="Ushijima N."/>
            <person name="Kawano K."/>
            <person name="Kobayashi E."/>
            <person name="Shiratori Y."/>
            <person name="Masuda Y."/>
            <person name="Senoo K."/>
        </authorList>
    </citation>
    <scope>NUCLEOTIDE SEQUENCE [LARGE SCALE GENOMIC DNA]</scope>
    <source>
        <strain evidence="3">Red222</strain>
    </source>
</reference>
<keyword evidence="1" id="KW-0472">Membrane</keyword>
<evidence type="ECO:0000313" key="2">
    <source>
        <dbReference type="EMBL" id="BDU69724.1"/>
    </source>
</evidence>
<name>A0ABN6V0W3_9BACT</name>
<feature type="transmembrane region" description="Helical" evidence="1">
    <location>
        <begin position="20"/>
        <end position="41"/>
    </location>
</feature>
<evidence type="ECO:0000313" key="3">
    <source>
        <dbReference type="Proteomes" id="UP001242010"/>
    </source>
</evidence>
<dbReference type="EMBL" id="AP027079">
    <property type="protein sequence ID" value="BDU69724.1"/>
    <property type="molecule type" value="Genomic_DNA"/>
</dbReference>
<keyword evidence="3" id="KW-1185">Reference proteome</keyword>